<evidence type="ECO:0000256" key="3">
    <source>
        <dbReference type="ARBA" id="ARBA00022490"/>
    </source>
</evidence>
<evidence type="ECO:0000256" key="2">
    <source>
        <dbReference type="ARBA" id="ARBA00011216"/>
    </source>
</evidence>
<dbReference type="GO" id="GO:0033270">
    <property type="term" value="C:paranode region of axon"/>
    <property type="evidence" value="ECO:0007669"/>
    <property type="project" value="TreeGrafter"/>
</dbReference>
<dbReference type="GO" id="GO:0030175">
    <property type="term" value="C:filopodium"/>
    <property type="evidence" value="ECO:0007669"/>
    <property type="project" value="TreeGrafter"/>
</dbReference>
<dbReference type="PANTHER" id="PTHR47137:SF1">
    <property type="entry name" value="ERMIN"/>
    <property type="match status" value="1"/>
</dbReference>
<reference evidence="11" key="1">
    <citation type="submission" date="2025-08" db="UniProtKB">
        <authorList>
            <consortium name="Ensembl"/>
        </authorList>
    </citation>
    <scope>IDENTIFICATION</scope>
</reference>
<dbReference type="GO" id="GO:0005856">
    <property type="term" value="C:cytoskeleton"/>
    <property type="evidence" value="ECO:0007669"/>
    <property type="project" value="UniProtKB-SubCell"/>
</dbReference>
<reference evidence="11" key="2">
    <citation type="submission" date="2025-09" db="UniProtKB">
        <authorList>
            <consortium name="Ensembl"/>
        </authorList>
    </citation>
    <scope>IDENTIFICATION</scope>
</reference>
<proteinExistence type="predicted"/>
<sequence length="265" mass="29912">MLYCPHSGYFPQVTPERLKYYGLQVSRLWTEKRRAPRFCQSALIKSFLSEREMHSQREQEVQRNGFLQREQALVYSCIMASWWAAAELEENSIVSRVIQAVGLFGDILTLEDTMEPIFRPPSGEEDKTEEGKGERRDEAMMEEDKEGQVGGGEQEGKEEEEEVEGEDTICKVALMDAEAQSPITAGPGSKEPCPTQQSPGLGNPETEVKEEKGSTEEGGQNSQNGKMDDKKGGHPSSKYKSVSYRKIRKGNTRQRIDEFESMMNL</sequence>
<evidence type="ECO:0000256" key="7">
    <source>
        <dbReference type="ARBA" id="ARBA00025213"/>
    </source>
</evidence>
<evidence type="ECO:0000256" key="5">
    <source>
        <dbReference type="ARBA" id="ARBA00023203"/>
    </source>
</evidence>
<dbReference type="GO" id="GO:0070062">
    <property type="term" value="C:extracellular exosome"/>
    <property type="evidence" value="ECO:0007669"/>
    <property type="project" value="TreeGrafter"/>
</dbReference>
<dbReference type="STRING" id="94237.ENSMMOP00000002585"/>
<evidence type="ECO:0000256" key="1">
    <source>
        <dbReference type="ARBA" id="ARBA00004245"/>
    </source>
</evidence>
<dbReference type="Ensembl" id="ENSMMOT00000002627.1">
    <property type="protein sequence ID" value="ENSMMOP00000002585.1"/>
    <property type="gene ID" value="ENSMMOG00000002103.1"/>
</dbReference>
<dbReference type="InterPro" id="IPR008954">
    <property type="entry name" value="Moesin_tail_sf"/>
</dbReference>
<dbReference type="GO" id="GO:0008360">
    <property type="term" value="P:regulation of cell shape"/>
    <property type="evidence" value="ECO:0007669"/>
    <property type="project" value="InterPro"/>
</dbReference>
<dbReference type="AlphaFoldDB" id="A0A3Q4AEZ3"/>
<comment type="function">
    <text evidence="7">Plays a role in cytoskeletal rearrangements during the late wrapping and/or compaction phases of myelinogenesis as well as in maintenance and stability of myelin sheath in the adult. May play an important role in late-stage oligodendroglia maturation, myelin/Ranvier node formation during CNS development, and in the maintenance and plasticity of related structures in the mature CNS.</text>
</comment>
<name>A0A3Q4AEZ3_MOLML</name>
<keyword evidence="12" id="KW-1185">Reference proteome</keyword>
<comment type="subunit">
    <text evidence="2">Binds actin.</text>
</comment>
<feature type="compositionally biased region" description="Basic residues" evidence="10">
    <location>
        <begin position="243"/>
        <end position="252"/>
    </location>
</feature>
<dbReference type="Proteomes" id="UP000261620">
    <property type="component" value="Unplaced"/>
</dbReference>
<feature type="compositionally biased region" description="Basic and acidic residues" evidence="10">
    <location>
        <begin position="122"/>
        <end position="139"/>
    </location>
</feature>
<keyword evidence="5" id="KW-0009">Actin-binding</keyword>
<evidence type="ECO:0000256" key="9">
    <source>
        <dbReference type="ARBA" id="ARBA00031224"/>
    </source>
</evidence>
<dbReference type="GO" id="GO:0005938">
    <property type="term" value="C:cell cortex"/>
    <property type="evidence" value="ECO:0007669"/>
    <property type="project" value="TreeGrafter"/>
</dbReference>
<dbReference type="Gene3D" id="6.10.360.10">
    <property type="match status" value="1"/>
</dbReference>
<feature type="compositionally biased region" description="Basic and acidic residues" evidence="10">
    <location>
        <begin position="206"/>
        <end position="215"/>
    </location>
</feature>
<dbReference type="GO" id="GO:0007015">
    <property type="term" value="P:actin filament organization"/>
    <property type="evidence" value="ECO:0007669"/>
    <property type="project" value="InterPro"/>
</dbReference>
<evidence type="ECO:0000313" key="12">
    <source>
        <dbReference type="Proteomes" id="UP000261620"/>
    </source>
</evidence>
<protein>
    <recommendedName>
        <fullName evidence="8">Ermin</fullName>
    </recommendedName>
    <alternativeName>
        <fullName evidence="9">Juxtanodin</fullName>
    </alternativeName>
</protein>
<feature type="compositionally biased region" description="Acidic residues" evidence="10">
    <location>
        <begin position="156"/>
        <end position="167"/>
    </location>
</feature>
<evidence type="ECO:0000256" key="10">
    <source>
        <dbReference type="SAM" id="MobiDB-lite"/>
    </source>
</evidence>
<dbReference type="GO" id="GO:0043025">
    <property type="term" value="C:neuronal cell body"/>
    <property type="evidence" value="ECO:0007669"/>
    <property type="project" value="TreeGrafter"/>
</dbReference>
<dbReference type="GO" id="GO:0051015">
    <property type="term" value="F:actin filament binding"/>
    <property type="evidence" value="ECO:0007669"/>
    <property type="project" value="InterPro"/>
</dbReference>
<evidence type="ECO:0000256" key="8">
    <source>
        <dbReference type="ARBA" id="ARBA00026168"/>
    </source>
</evidence>
<feature type="region of interest" description="Disordered" evidence="10">
    <location>
        <begin position="115"/>
        <end position="265"/>
    </location>
</feature>
<dbReference type="InterPro" id="IPR045346">
    <property type="entry name" value="Ermin"/>
</dbReference>
<dbReference type="GO" id="GO:0031344">
    <property type="term" value="P:regulation of cell projection organization"/>
    <property type="evidence" value="ECO:0007669"/>
    <property type="project" value="TreeGrafter"/>
</dbReference>
<comment type="subcellular location">
    <subcellularLocation>
        <location evidence="1">Cytoplasm</location>
        <location evidence="1">Cytoskeleton</location>
    </subcellularLocation>
</comment>
<keyword evidence="6" id="KW-0206">Cytoskeleton</keyword>
<keyword evidence="4" id="KW-0597">Phosphoprotein</keyword>
<evidence type="ECO:0000313" key="11">
    <source>
        <dbReference type="Ensembl" id="ENSMMOP00000002585.1"/>
    </source>
</evidence>
<keyword evidence="3" id="KW-0963">Cytoplasm</keyword>
<accession>A0A3Q4AEZ3</accession>
<evidence type="ECO:0000256" key="6">
    <source>
        <dbReference type="ARBA" id="ARBA00023212"/>
    </source>
</evidence>
<dbReference type="PANTHER" id="PTHR47137">
    <property type="entry name" value="ERMIN"/>
    <property type="match status" value="1"/>
</dbReference>
<dbReference type="Pfam" id="PF20491">
    <property type="entry name" value="Ermin"/>
    <property type="match status" value="1"/>
</dbReference>
<evidence type="ECO:0000256" key="4">
    <source>
        <dbReference type="ARBA" id="ARBA00022553"/>
    </source>
</evidence>
<dbReference type="GO" id="GO:0043209">
    <property type="term" value="C:myelin sheath"/>
    <property type="evidence" value="ECO:0007669"/>
    <property type="project" value="TreeGrafter"/>
</dbReference>
<organism evidence="11 12">
    <name type="scientific">Mola mola</name>
    <name type="common">Ocean sunfish</name>
    <name type="synonym">Tetraodon mola</name>
    <dbReference type="NCBI Taxonomy" id="94237"/>
    <lineage>
        <taxon>Eukaryota</taxon>
        <taxon>Metazoa</taxon>
        <taxon>Chordata</taxon>
        <taxon>Craniata</taxon>
        <taxon>Vertebrata</taxon>
        <taxon>Euteleostomi</taxon>
        <taxon>Actinopterygii</taxon>
        <taxon>Neopterygii</taxon>
        <taxon>Teleostei</taxon>
        <taxon>Neoteleostei</taxon>
        <taxon>Acanthomorphata</taxon>
        <taxon>Eupercaria</taxon>
        <taxon>Tetraodontiformes</taxon>
        <taxon>Molidae</taxon>
        <taxon>Mola</taxon>
    </lineage>
</organism>
<dbReference type="SUPFAM" id="SSF48678">
    <property type="entry name" value="Moesin tail domain"/>
    <property type="match status" value="1"/>
</dbReference>
<dbReference type="GO" id="GO:0001763">
    <property type="term" value="P:morphogenesis of a branching structure"/>
    <property type="evidence" value="ECO:0007669"/>
    <property type="project" value="TreeGrafter"/>
</dbReference>
<dbReference type="GO" id="GO:0033269">
    <property type="term" value="C:internode region of axon"/>
    <property type="evidence" value="ECO:0007669"/>
    <property type="project" value="TreeGrafter"/>
</dbReference>